<accession>A0A3M7Q7R2</accession>
<dbReference type="AlphaFoldDB" id="A0A3M7Q7R2"/>
<dbReference type="Proteomes" id="UP000276133">
    <property type="component" value="Unassembled WGS sequence"/>
</dbReference>
<comment type="caution">
    <text evidence="1">The sequence shown here is derived from an EMBL/GenBank/DDBJ whole genome shotgun (WGS) entry which is preliminary data.</text>
</comment>
<evidence type="ECO:0000313" key="1">
    <source>
        <dbReference type="EMBL" id="RNA06975.1"/>
    </source>
</evidence>
<name>A0A3M7Q7R2_BRAPC</name>
<organism evidence="1 2">
    <name type="scientific">Brachionus plicatilis</name>
    <name type="common">Marine rotifer</name>
    <name type="synonym">Brachionus muelleri</name>
    <dbReference type="NCBI Taxonomy" id="10195"/>
    <lineage>
        <taxon>Eukaryota</taxon>
        <taxon>Metazoa</taxon>
        <taxon>Spiralia</taxon>
        <taxon>Gnathifera</taxon>
        <taxon>Rotifera</taxon>
        <taxon>Eurotatoria</taxon>
        <taxon>Monogononta</taxon>
        <taxon>Pseudotrocha</taxon>
        <taxon>Ploima</taxon>
        <taxon>Brachionidae</taxon>
        <taxon>Brachionus</taxon>
    </lineage>
</organism>
<reference evidence="1 2" key="1">
    <citation type="journal article" date="2018" name="Sci. Rep.">
        <title>Genomic signatures of local adaptation to the degree of environmental predictability in rotifers.</title>
        <authorList>
            <person name="Franch-Gras L."/>
            <person name="Hahn C."/>
            <person name="Garcia-Roger E.M."/>
            <person name="Carmona M.J."/>
            <person name="Serra M."/>
            <person name="Gomez A."/>
        </authorList>
    </citation>
    <scope>NUCLEOTIDE SEQUENCE [LARGE SCALE GENOMIC DNA]</scope>
    <source>
        <strain evidence="1">HYR1</strain>
    </source>
</reference>
<gene>
    <name evidence="1" type="ORF">BpHYR1_022216</name>
</gene>
<protein>
    <submittedName>
        <fullName evidence="1">Uncharacterized protein</fullName>
    </submittedName>
</protein>
<evidence type="ECO:0000313" key="2">
    <source>
        <dbReference type="Proteomes" id="UP000276133"/>
    </source>
</evidence>
<keyword evidence="2" id="KW-1185">Reference proteome</keyword>
<sequence length="249" mass="29449">MTKLPFMAIHIEAQVFVIVSMPATEITNSNLTNFNKINNFIFEILSLKELQLFKGFAIFGNLGNTFIHSRIKNNSKKYYDMNFDEKCEFCNLCQKLVLAILQNSHLFHFVSFTEQFCMKFHNACFDFHTEIFLFKFVEHSYCGEKGWKKASSYLYGEKAEIKRLDHNKSCMIFYKLKSATFEFLMESLNNVYLLLLFKKLSLLSYYCSSREPEQYFGRNYLTSYVSNLSQIRCFSSLHYFEENNISLKD</sequence>
<proteinExistence type="predicted"/>
<dbReference type="EMBL" id="REGN01007211">
    <property type="protein sequence ID" value="RNA06975.1"/>
    <property type="molecule type" value="Genomic_DNA"/>
</dbReference>